<evidence type="ECO:0000313" key="1">
    <source>
        <dbReference type="EMBL" id="EMR01758.1"/>
    </source>
</evidence>
<dbReference type="EMBL" id="AODQ01000092">
    <property type="protein sequence ID" value="EMR01758.1"/>
    <property type="molecule type" value="Genomic_DNA"/>
</dbReference>
<name>M7MZB2_9BACT</name>
<keyword evidence="2" id="KW-1185">Reference proteome</keyword>
<gene>
    <name evidence="1" type="ORF">ADICEAN_03117</name>
</gene>
<protein>
    <submittedName>
        <fullName evidence="1">Lycopene cyclase family protein</fullName>
    </submittedName>
</protein>
<dbReference type="InterPro" id="IPR036188">
    <property type="entry name" value="FAD/NAD-bd_sf"/>
</dbReference>
<dbReference type="SUPFAM" id="SSF51905">
    <property type="entry name" value="FAD/NAD(P)-binding domain"/>
    <property type="match status" value="1"/>
</dbReference>
<dbReference type="eggNOG" id="COG0654">
    <property type="taxonomic scope" value="Bacteria"/>
</dbReference>
<dbReference type="Proteomes" id="UP000011910">
    <property type="component" value="Unassembled WGS sequence"/>
</dbReference>
<reference evidence="1 2" key="1">
    <citation type="journal article" date="2013" name="Genome Announc.">
        <title>Draft Genome Sequence of Cesiribacter andamanensis Strain AMV16T, Isolated from a Soil Sample from a Mud Volcano in the Andaman Islands, India.</title>
        <authorList>
            <person name="Shivaji S."/>
            <person name="Ara S."/>
            <person name="Begum Z."/>
            <person name="Srinivas T.N."/>
            <person name="Singh A."/>
            <person name="Kumar Pinnaka A."/>
        </authorList>
    </citation>
    <scope>NUCLEOTIDE SEQUENCE [LARGE SCALE GENOMIC DNA]</scope>
    <source>
        <strain evidence="1 2">AMV16</strain>
    </source>
</reference>
<comment type="caution">
    <text evidence="1">The sequence shown here is derived from an EMBL/GenBank/DDBJ whole genome shotgun (WGS) entry which is preliminary data.</text>
</comment>
<evidence type="ECO:0000313" key="2">
    <source>
        <dbReference type="Proteomes" id="UP000011910"/>
    </source>
</evidence>
<dbReference type="STRING" id="1279009.ADICEAN_03117"/>
<dbReference type="AlphaFoldDB" id="M7MZB2"/>
<proteinExistence type="predicted"/>
<accession>M7MZB2</accession>
<sequence length="356" mass="40743">MRILLIDRDDKRRNDRTWGYWAKGAEPFDALASWQFEEAEFFSQAYTARFSLAPYSYRVVEGQRFYEGVRQWLRQFPNVDWVQADITGLADGEEGALVHTSMGSYRGRRVFNSCFLDEKLSRAEAGGGLNLKQHFKGWVIETEQPSFAPDCLRLFDFRTPQIDSLRFFYLIPHSPHRALVEYTLFSASLLPPVAYEQALQTYIQQVLQVSQYRIVEEEWGVIPMTTYRFPKSSGRHIIHIGSAGGASKPSTGYTFRRMQQQARHIVQQLEAGAPPLPADSPLRHRLYDATLLNILHKKGAQGEAVFARLFARNPPGRLLRFLDEETQAGEELQLMQTVNKPLFMGSMLNLATGLPF</sequence>
<dbReference type="Pfam" id="PF05834">
    <property type="entry name" value="Lycopene_cycl"/>
    <property type="match status" value="1"/>
</dbReference>
<dbReference type="PATRIC" id="fig|1279009.4.peg.3164"/>
<organism evidence="1 2">
    <name type="scientific">Cesiribacter andamanensis AMV16</name>
    <dbReference type="NCBI Taxonomy" id="1279009"/>
    <lineage>
        <taxon>Bacteria</taxon>
        <taxon>Pseudomonadati</taxon>
        <taxon>Bacteroidota</taxon>
        <taxon>Cytophagia</taxon>
        <taxon>Cytophagales</taxon>
        <taxon>Cesiribacteraceae</taxon>
        <taxon>Cesiribacter</taxon>
    </lineage>
</organism>